<comment type="caution">
    <text evidence="3">The sequence shown here is derived from an EMBL/GenBank/DDBJ whole genome shotgun (WGS) entry which is preliminary data.</text>
</comment>
<keyword evidence="4" id="KW-1185">Reference proteome</keyword>
<proteinExistence type="predicted"/>
<sequence>MAPEIPYRVVGELGSCDVGTVWSAVDEQRGLPVTVAVLSAQAAVDQRWRDAFAAHAGTGHAGADFTAAVPWVAFDGTEEPGAERVFASLGRTYTPVPAFGTPVSGSVSETGMEMGDDPFGLGGGAAPRRPYFGAGAEDPFGGTPTARKPGNRLWIGIAAGVTALLVGVGVAVGVARSGGGADPTTETAEAAAPAPASVPAGPASPSPGSMNATASSGSVTPSAGATSAAPAAPAAEDAAPAPAGNAPAPPAGGNADFRVPARSVRPGIEPPYTGTWPAGWPEYGSGDPTKVYTLPGLGFGVRMPSNWKCKQSGAGHVCGYIENGVLIAGGEIIARDCGSPCDEARRTALRATEDAFGAHWRFAGDDITIAETEKLDGSSGYGIVMIGYYRSGSVDRQVVMRMTADINWNNEFRRIAAGIRDTTGI</sequence>
<feature type="region of interest" description="Disordered" evidence="1">
    <location>
        <begin position="178"/>
        <end position="278"/>
    </location>
</feature>
<gene>
    <name evidence="3" type="ORF">J2S44_003284</name>
</gene>
<evidence type="ECO:0000256" key="1">
    <source>
        <dbReference type="SAM" id="MobiDB-lite"/>
    </source>
</evidence>
<evidence type="ECO:0000313" key="4">
    <source>
        <dbReference type="Proteomes" id="UP001183629"/>
    </source>
</evidence>
<organism evidence="3 4">
    <name type="scientific">Catenuloplanes niger</name>
    <dbReference type="NCBI Taxonomy" id="587534"/>
    <lineage>
        <taxon>Bacteria</taxon>
        <taxon>Bacillati</taxon>
        <taxon>Actinomycetota</taxon>
        <taxon>Actinomycetes</taxon>
        <taxon>Micromonosporales</taxon>
        <taxon>Micromonosporaceae</taxon>
        <taxon>Catenuloplanes</taxon>
    </lineage>
</organism>
<dbReference type="EMBL" id="JAVDYC010000001">
    <property type="protein sequence ID" value="MDR7323034.1"/>
    <property type="molecule type" value="Genomic_DNA"/>
</dbReference>
<name>A0AAE3ZQD1_9ACTN</name>
<protein>
    <submittedName>
        <fullName evidence="3">Uncharacterized protein</fullName>
    </submittedName>
</protein>
<feature type="transmembrane region" description="Helical" evidence="2">
    <location>
        <begin position="153"/>
        <end position="175"/>
    </location>
</feature>
<keyword evidence="2" id="KW-1133">Transmembrane helix</keyword>
<dbReference type="RefSeq" id="WP_310414306.1">
    <property type="nucleotide sequence ID" value="NZ_JAVDYC010000001.1"/>
</dbReference>
<keyword evidence="2" id="KW-0812">Transmembrane</keyword>
<accession>A0AAE3ZQD1</accession>
<dbReference type="AlphaFoldDB" id="A0AAE3ZQD1"/>
<dbReference type="Proteomes" id="UP001183629">
    <property type="component" value="Unassembled WGS sequence"/>
</dbReference>
<keyword evidence="2" id="KW-0472">Membrane</keyword>
<reference evidence="3 4" key="1">
    <citation type="submission" date="2023-07" db="EMBL/GenBank/DDBJ databases">
        <title>Sequencing the genomes of 1000 actinobacteria strains.</title>
        <authorList>
            <person name="Klenk H.-P."/>
        </authorList>
    </citation>
    <scope>NUCLEOTIDE SEQUENCE [LARGE SCALE GENOMIC DNA]</scope>
    <source>
        <strain evidence="3 4">DSM 44711</strain>
    </source>
</reference>
<evidence type="ECO:0000313" key="3">
    <source>
        <dbReference type="EMBL" id="MDR7323034.1"/>
    </source>
</evidence>
<evidence type="ECO:0000256" key="2">
    <source>
        <dbReference type="SAM" id="Phobius"/>
    </source>
</evidence>
<feature type="compositionally biased region" description="Low complexity" evidence="1">
    <location>
        <begin position="182"/>
        <end position="255"/>
    </location>
</feature>